<accession>A0ABQ4KBK5</accession>
<evidence type="ECO:0000313" key="2">
    <source>
        <dbReference type="Proteomes" id="UP000680279"/>
    </source>
</evidence>
<reference evidence="1 2" key="1">
    <citation type="submission" date="2021-03" db="EMBL/GenBank/DDBJ databases">
        <title>Antimicrobial resistance genes in bacteria isolated from Japanese honey, and their potential for conferring macrolide and lincosamide resistance in the American foulbrood pathogen Paenibacillus larvae.</title>
        <authorList>
            <person name="Okamoto M."/>
            <person name="Kumagai M."/>
            <person name="Kanamori H."/>
            <person name="Takamatsu D."/>
        </authorList>
    </citation>
    <scope>NUCLEOTIDE SEQUENCE [LARGE SCALE GENOMIC DNA]</scope>
    <source>
        <strain evidence="1 2">J1TS3</strain>
    </source>
</reference>
<dbReference type="Proteomes" id="UP000680279">
    <property type="component" value="Unassembled WGS sequence"/>
</dbReference>
<gene>
    <name evidence="1" type="ORF">J1TS3_42500</name>
</gene>
<organism evidence="1 2">
    <name type="scientific">Siminovitchia fordii</name>
    <dbReference type="NCBI Taxonomy" id="254759"/>
    <lineage>
        <taxon>Bacteria</taxon>
        <taxon>Bacillati</taxon>
        <taxon>Bacillota</taxon>
        <taxon>Bacilli</taxon>
        <taxon>Bacillales</taxon>
        <taxon>Bacillaceae</taxon>
        <taxon>Siminovitchia</taxon>
    </lineage>
</organism>
<dbReference type="RefSeq" id="WP_212963882.1">
    <property type="nucleotide sequence ID" value="NZ_BOQT01000026.1"/>
</dbReference>
<protein>
    <submittedName>
        <fullName evidence="1">Uncharacterized protein</fullName>
    </submittedName>
</protein>
<keyword evidence="2" id="KW-1185">Reference proteome</keyword>
<comment type="caution">
    <text evidence="1">The sequence shown here is derived from an EMBL/GenBank/DDBJ whole genome shotgun (WGS) entry which is preliminary data.</text>
</comment>
<dbReference type="EMBL" id="BOQT01000026">
    <property type="protein sequence ID" value="GIN23116.1"/>
    <property type="molecule type" value="Genomic_DNA"/>
</dbReference>
<evidence type="ECO:0000313" key="1">
    <source>
        <dbReference type="EMBL" id="GIN23116.1"/>
    </source>
</evidence>
<sequence>MKLKIKANQIKEFADFLMSLELKGTKSRMRVRLVKMLDEKLKTIQQEYIDHVVKEHCHLDEEGNPKTKDVNGQRHWDIKDDKQEDFNKDYLELWNETHVIEGEDNKVMFVSVRESVLNCDKAFSGQEALMFDQWCDLVEAMDEDN</sequence>
<name>A0ABQ4KBK5_9BACI</name>
<proteinExistence type="predicted"/>